<dbReference type="PANTHER" id="PTHR31225">
    <property type="entry name" value="OS04G0344100 PROTEIN-RELATED"/>
    <property type="match status" value="1"/>
</dbReference>
<dbReference type="EMBL" id="JAAIUW010000007">
    <property type="protein sequence ID" value="KAF7822844.1"/>
    <property type="molecule type" value="Genomic_DNA"/>
</dbReference>
<evidence type="ECO:0000259" key="5">
    <source>
        <dbReference type="Pfam" id="PF01397"/>
    </source>
</evidence>
<dbReference type="InterPro" id="IPR008930">
    <property type="entry name" value="Terpenoid_cyclase/PrenylTrfase"/>
</dbReference>
<protein>
    <submittedName>
        <fullName evidence="7">Putative terpene synthase 2</fullName>
    </submittedName>
</protein>
<dbReference type="SUPFAM" id="SSF48239">
    <property type="entry name" value="Terpenoid cyclases/Protein prenyltransferases"/>
    <property type="match status" value="1"/>
</dbReference>
<evidence type="ECO:0000259" key="6">
    <source>
        <dbReference type="Pfam" id="PF03936"/>
    </source>
</evidence>
<dbReference type="InterPro" id="IPR001906">
    <property type="entry name" value="Terpene_synth_N"/>
</dbReference>
<dbReference type="InterPro" id="IPR005630">
    <property type="entry name" value="Terpene_synthase_metal-bd"/>
</dbReference>
<keyword evidence="4" id="KW-0456">Lyase</keyword>
<evidence type="ECO:0000313" key="8">
    <source>
        <dbReference type="Proteomes" id="UP000634136"/>
    </source>
</evidence>
<dbReference type="Proteomes" id="UP000634136">
    <property type="component" value="Unassembled WGS sequence"/>
</dbReference>
<dbReference type="InterPro" id="IPR036965">
    <property type="entry name" value="Terpene_synth_N_sf"/>
</dbReference>
<dbReference type="Gene3D" id="1.10.600.10">
    <property type="entry name" value="Farnesyl Diphosphate Synthase"/>
    <property type="match status" value="1"/>
</dbReference>
<dbReference type="InterPro" id="IPR044814">
    <property type="entry name" value="Terpene_cyclase_plant_C1"/>
</dbReference>
<dbReference type="InterPro" id="IPR050148">
    <property type="entry name" value="Terpene_synthase-like"/>
</dbReference>
<organism evidence="7 8">
    <name type="scientific">Senna tora</name>
    <dbReference type="NCBI Taxonomy" id="362788"/>
    <lineage>
        <taxon>Eukaryota</taxon>
        <taxon>Viridiplantae</taxon>
        <taxon>Streptophyta</taxon>
        <taxon>Embryophyta</taxon>
        <taxon>Tracheophyta</taxon>
        <taxon>Spermatophyta</taxon>
        <taxon>Magnoliopsida</taxon>
        <taxon>eudicotyledons</taxon>
        <taxon>Gunneridae</taxon>
        <taxon>Pentapetalae</taxon>
        <taxon>rosids</taxon>
        <taxon>fabids</taxon>
        <taxon>Fabales</taxon>
        <taxon>Fabaceae</taxon>
        <taxon>Caesalpinioideae</taxon>
        <taxon>Cassia clade</taxon>
        <taxon>Senna</taxon>
    </lineage>
</organism>
<evidence type="ECO:0000256" key="4">
    <source>
        <dbReference type="ARBA" id="ARBA00023239"/>
    </source>
</evidence>
<keyword evidence="2" id="KW-0479">Metal-binding</keyword>
<feature type="domain" description="Terpene synthase metal-binding" evidence="6">
    <location>
        <begin position="291"/>
        <end position="461"/>
    </location>
</feature>
<sequence length="531" mass="61334">MSFLDGIVRPVAEFRPSVWGYHFLNSPSPLLNGQQPEIQQRSQYLKEKVGRLLLEKADHPLEKLKLIDNLQRLGVSYHFESEIEEILEDIHTKHKNTSCFDAKDVHTISLCFRLLRQQGYNASPDIFKELRDKNGEFEMSVTEDVVGMLSLYEASHFGTHGEDVLHQALHFTTNHLQTRLSEMSPNLRQKVGHALKYPIRKGIPRLEARHYIGMYSQETSPNDPLLEFAILDFNALQALYKQELNHATEWWKKLNFVSKVPYARDRVVEDYFCPLSVYFQPQYTSARMIMAKWDASPLDPLPECMKVVFQELLELFKEMELLTAQEGKSCFVQYVKHAFVKLAEAYLVEAKWCNEGYTPTYEEYIENGMITSSYSFLEAASFLGLGNCATKQVFDWISNDPKIVRASAIIGRVTNDMSSHKFERKRVHVASAVECLMNQHGIAEEEAYKLLRKELEKAWKDINEEWLKEEKVVPKVVLECVVNFSSVLEFVYGNLADRYTEAELLKDYVAALVVDPIPYFLLRSQTVVKSV</sequence>
<evidence type="ECO:0000313" key="7">
    <source>
        <dbReference type="EMBL" id="KAF7822844.1"/>
    </source>
</evidence>
<dbReference type="GO" id="GO:0010333">
    <property type="term" value="F:terpene synthase activity"/>
    <property type="evidence" value="ECO:0007669"/>
    <property type="project" value="InterPro"/>
</dbReference>
<dbReference type="GO" id="GO:0000287">
    <property type="term" value="F:magnesium ion binding"/>
    <property type="evidence" value="ECO:0007669"/>
    <property type="project" value="InterPro"/>
</dbReference>
<evidence type="ECO:0000256" key="2">
    <source>
        <dbReference type="ARBA" id="ARBA00022723"/>
    </source>
</evidence>
<dbReference type="OrthoDB" id="1877784at2759"/>
<dbReference type="CDD" id="cd00684">
    <property type="entry name" value="Terpene_cyclase_plant_C1"/>
    <property type="match status" value="1"/>
</dbReference>
<keyword evidence="3" id="KW-0460">Magnesium</keyword>
<gene>
    <name evidence="7" type="ORF">G2W53_020988</name>
</gene>
<dbReference type="AlphaFoldDB" id="A0A834WN07"/>
<comment type="cofactor">
    <cofactor evidence="1">
        <name>Mg(2+)</name>
        <dbReference type="ChEBI" id="CHEBI:18420"/>
    </cofactor>
</comment>
<comment type="caution">
    <text evidence="7">The sequence shown here is derived from an EMBL/GenBank/DDBJ whole genome shotgun (WGS) entry which is preliminary data.</text>
</comment>
<evidence type="ECO:0000256" key="3">
    <source>
        <dbReference type="ARBA" id="ARBA00022842"/>
    </source>
</evidence>
<evidence type="ECO:0000256" key="1">
    <source>
        <dbReference type="ARBA" id="ARBA00001946"/>
    </source>
</evidence>
<dbReference type="PANTHER" id="PTHR31225:SF221">
    <property type="entry name" value="(-)-GERMACRENE D SYNTHASE"/>
    <property type="match status" value="1"/>
</dbReference>
<feature type="domain" description="Terpene synthase N-terminal" evidence="5">
    <location>
        <begin position="18"/>
        <end position="195"/>
    </location>
</feature>
<name>A0A834WN07_9FABA</name>
<dbReference type="SUPFAM" id="SSF48576">
    <property type="entry name" value="Terpenoid synthases"/>
    <property type="match status" value="1"/>
</dbReference>
<dbReference type="InterPro" id="IPR008949">
    <property type="entry name" value="Isoprenoid_synthase_dom_sf"/>
</dbReference>
<dbReference type="Gene3D" id="1.50.10.130">
    <property type="entry name" value="Terpene synthase, N-terminal domain"/>
    <property type="match status" value="1"/>
</dbReference>
<accession>A0A834WN07</accession>
<proteinExistence type="predicted"/>
<dbReference type="Pfam" id="PF03936">
    <property type="entry name" value="Terpene_synth_C"/>
    <property type="match status" value="1"/>
</dbReference>
<reference evidence="7" key="1">
    <citation type="submission" date="2020-09" db="EMBL/GenBank/DDBJ databases">
        <title>Genome-Enabled Discovery of Anthraquinone Biosynthesis in Senna tora.</title>
        <authorList>
            <person name="Kang S.-H."/>
            <person name="Pandey R.P."/>
            <person name="Lee C.-M."/>
            <person name="Sim J.-S."/>
            <person name="Jeong J.-T."/>
            <person name="Choi B.-S."/>
            <person name="Jung M."/>
            <person name="Ginzburg D."/>
            <person name="Zhao K."/>
            <person name="Won S.Y."/>
            <person name="Oh T.-J."/>
            <person name="Yu Y."/>
            <person name="Kim N.-H."/>
            <person name="Lee O.R."/>
            <person name="Lee T.-H."/>
            <person name="Bashyal P."/>
            <person name="Kim T.-S."/>
            <person name="Lee W.-H."/>
            <person name="Kawkins C."/>
            <person name="Kim C.-K."/>
            <person name="Kim J.S."/>
            <person name="Ahn B.O."/>
            <person name="Rhee S.Y."/>
            <person name="Sohng J.K."/>
        </authorList>
    </citation>
    <scope>NUCLEOTIDE SEQUENCE</scope>
    <source>
        <tissue evidence="7">Leaf</tissue>
    </source>
</reference>
<dbReference type="FunFam" id="1.50.10.130:FF:000001">
    <property type="entry name" value="Isoprene synthase, chloroplastic"/>
    <property type="match status" value="1"/>
</dbReference>
<keyword evidence="8" id="KW-1185">Reference proteome</keyword>
<dbReference type="GO" id="GO:0016102">
    <property type="term" value="P:diterpenoid biosynthetic process"/>
    <property type="evidence" value="ECO:0007669"/>
    <property type="project" value="InterPro"/>
</dbReference>
<dbReference type="Pfam" id="PF01397">
    <property type="entry name" value="Terpene_synth"/>
    <property type="match status" value="1"/>
</dbReference>